<evidence type="ECO:0000256" key="3">
    <source>
        <dbReference type="ARBA" id="ARBA00012028"/>
    </source>
</evidence>
<feature type="binding site" evidence="6">
    <location>
        <position position="51"/>
    </location>
    <ligand>
        <name>substrate</name>
    </ligand>
</feature>
<dbReference type="Pfam" id="PF00300">
    <property type="entry name" value="His_Phos_1"/>
    <property type="match status" value="1"/>
</dbReference>
<dbReference type="AlphaFoldDB" id="A0A836CNH2"/>
<evidence type="ECO:0000256" key="2">
    <source>
        <dbReference type="ARBA" id="ARBA00006717"/>
    </source>
</evidence>
<evidence type="ECO:0000256" key="5">
    <source>
        <dbReference type="ARBA" id="ARBA00023235"/>
    </source>
</evidence>
<dbReference type="NCBIfam" id="NF010713">
    <property type="entry name" value="PRK14115.1"/>
    <property type="match status" value="1"/>
</dbReference>
<evidence type="ECO:0000313" key="9">
    <source>
        <dbReference type="Proteomes" id="UP000664859"/>
    </source>
</evidence>
<name>A0A836CNH2_9STRA</name>
<keyword evidence="4" id="KW-0324">Glycolysis</keyword>
<keyword evidence="9" id="KW-1185">Reference proteome</keyword>
<proteinExistence type="inferred from homology"/>
<dbReference type="InterPro" id="IPR013078">
    <property type="entry name" value="His_Pase_superF_clade-1"/>
</dbReference>
<reference evidence="8" key="1">
    <citation type="submission" date="2021-02" db="EMBL/GenBank/DDBJ databases">
        <title>First Annotated Genome of the Yellow-green Alga Tribonema minus.</title>
        <authorList>
            <person name="Mahan K.M."/>
        </authorList>
    </citation>
    <scope>NUCLEOTIDE SEQUENCE</scope>
    <source>
        <strain evidence="8">UTEX B ZZ1240</strain>
    </source>
</reference>
<dbReference type="CDD" id="cd07067">
    <property type="entry name" value="HP_PGM_like"/>
    <property type="match status" value="1"/>
</dbReference>
<dbReference type="InterPro" id="IPR005952">
    <property type="entry name" value="Phosphogly_mut1"/>
</dbReference>
<dbReference type="SUPFAM" id="SSF53254">
    <property type="entry name" value="Phosphoglycerate mutase-like"/>
    <property type="match status" value="1"/>
</dbReference>
<feature type="site" description="Transition state stabilizer" evidence="7">
    <location>
        <position position="173"/>
    </location>
</feature>
<feature type="binding site" evidence="6">
    <location>
        <begin position="78"/>
        <end position="81"/>
    </location>
    <ligand>
        <name>substrate</name>
    </ligand>
</feature>
<organism evidence="8 9">
    <name type="scientific">Tribonema minus</name>
    <dbReference type="NCBI Taxonomy" id="303371"/>
    <lineage>
        <taxon>Eukaryota</taxon>
        <taxon>Sar</taxon>
        <taxon>Stramenopiles</taxon>
        <taxon>Ochrophyta</taxon>
        <taxon>PX clade</taxon>
        <taxon>Xanthophyceae</taxon>
        <taxon>Tribonematales</taxon>
        <taxon>Tribonemataceae</taxon>
        <taxon>Tribonema</taxon>
    </lineage>
</organism>
<feature type="binding site" evidence="6">
    <location>
        <begin position="174"/>
        <end position="175"/>
    </location>
    <ligand>
        <name>substrate</name>
    </ligand>
</feature>
<evidence type="ECO:0000256" key="6">
    <source>
        <dbReference type="PIRSR" id="PIRSR613078-2"/>
    </source>
</evidence>
<accession>A0A836CNH2</accession>
<evidence type="ECO:0000256" key="7">
    <source>
        <dbReference type="PIRSR" id="PIRSR613078-3"/>
    </source>
</evidence>
<feature type="binding site" evidence="6">
    <location>
        <position position="89"/>
    </location>
    <ligand>
        <name>substrate</name>
    </ligand>
</feature>
<dbReference type="HAMAP" id="MF_01039">
    <property type="entry name" value="PGAM_GpmA"/>
    <property type="match status" value="1"/>
</dbReference>
<dbReference type="SMART" id="SM00855">
    <property type="entry name" value="PGAM"/>
    <property type="match status" value="1"/>
</dbReference>
<protein>
    <recommendedName>
        <fullName evidence="3">phosphoglycerate mutase (2,3-diphosphoglycerate-dependent)</fullName>
        <ecNumber evidence="3">5.4.2.11</ecNumber>
    </recommendedName>
</protein>
<comment type="catalytic activity">
    <reaction evidence="1">
        <text>(2R)-2-phosphoglycerate = (2R)-3-phosphoglycerate</text>
        <dbReference type="Rhea" id="RHEA:15901"/>
        <dbReference type="ChEBI" id="CHEBI:58272"/>
        <dbReference type="ChEBI" id="CHEBI:58289"/>
        <dbReference type="EC" id="5.4.2.11"/>
    </reaction>
</comment>
<dbReference type="FunFam" id="3.40.50.1240:FF:000003">
    <property type="entry name" value="2,3-bisphosphoglycerate-dependent phosphoglycerate mutase"/>
    <property type="match status" value="1"/>
</dbReference>
<dbReference type="InterPro" id="IPR029033">
    <property type="entry name" value="His_PPase_superfam"/>
</dbReference>
<dbReference type="EC" id="5.4.2.11" evidence="3"/>
<evidence type="ECO:0000256" key="1">
    <source>
        <dbReference type="ARBA" id="ARBA00000380"/>
    </source>
</evidence>
<gene>
    <name evidence="8" type="ORF">JKP88DRAFT_259498</name>
</gene>
<dbReference type="EMBL" id="JAFCMP010000014">
    <property type="protein sequence ID" value="KAG5191829.1"/>
    <property type="molecule type" value="Genomic_DNA"/>
</dbReference>
<comment type="similarity">
    <text evidence="2">Belongs to the phosphoglycerate mutase family. BPG-dependent PGAM subfamily.</text>
</comment>
<dbReference type="GO" id="GO:0004619">
    <property type="term" value="F:phosphoglycerate mutase activity"/>
    <property type="evidence" value="ECO:0007669"/>
    <property type="project" value="UniProtKB-EC"/>
</dbReference>
<dbReference type="Proteomes" id="UP000664859">
    <property type="component" value="Unassembled WGS sequence"/>
</dbReference>
<sequence length="255" mass="28439">MKSDWNNQNRFRGWHDAPLSAAGEEEAREAGRALAREGLEFDAVYTSVLKRAIKTAWICMEQLDQMWLPVANAWQLNERHYGALTGLDKQETVAKAGAEQVAIWGRSYDNPPPPVDVDSPYFPGNDRRYRGVDPARLPRTESLELTLRRVLPYWESDIRPAVQAGRRVLIAAHGNSLRALVKHLDSIADDVIPTVNIPTGVPLVYRLRADFTPVPSAQAIAPLSGRHLGDPEASSRSRALEVAERLAARVLYLMT</sequence>
<keyword evidence="5" id="KW-0413">Isomerase</keyword>
<comment type="caution">
    <text evidence="8">The sequence shown here is derived from an EMBL/GenBank/DDBJ whole genome shotgun (WGS) entry which is preliminary data.</text>
</comment>
<evidence type="ECO:0000313" key="8">
    <source>
        <dbReference type="EMBL" id="KAG5191829.1"/>
    </source>
</evidence>
<dbReference type="Gene3D" id="3.40.50.1240">
    <property type="entry name" value="Phosphoglycerate mutase-like"/>
    <property type="match status" value="1"/>
</dbReference>
<dbReference type="GO" id="GO:0006096">
    <property type="term" value="P:glycolytic process"/>
    <property type="evidence" value="ECO:0007669"/>
    <property type="project" value="UniProtKB-KW"/>
</dbReference>
<evidence type="ECO:0000256" key="4">
    <source>
        <dbReference type="ARBA" id="ARBA00023152"/>
    </source>
</evidence>
<dbReference type="NCBIfam" id="TIGR01258">
    <property type="entry name" value="pgm_1"/>
    <property type="match status" value="1"/>
</dbReference>
<dbReference type="PANTHER" id="PTHR11931">
    <property type="entry name" value="PHOSPHOGLYCERATE MUTASE"/>
    <property type="match status" value="1"/>
</dbReference>
<dbReference type="OrthoDB" id="354304at2759"/>